<comment type="caution">
    <text evidence="1">The sequence shown here is derived from an EMBL/GenBank/DDBJ whole genome shotgun (WGS) entry which is preliminary data.</text>
</comment>
<accession>A0A7J2TAV1</accession>
<proteinExistence type="predicted"/>
<evidence type="ECO:0000313" key="1">
    <source>
        <dbReference type="EMBL" id="HEH31007.1"/>
    </source>
</evidence>
<sequence length="59" mass="6744">MRDFDKGFSKVIVKVKELLKEVRGMLEELGSDVEKIVCIVKSKIVKPLDILHKEYGGRV</sequence>
<organism evidence="1">
    <name type="scientific">Ignisphaera aggregans</name>
    <dbReference type="NCBI Taxonomy" id="334771"/>
    <lineage>
        <taxon>Archaea</taxon>
        <taxon>Thermoproteota</taxon>
        <taxon>Thermoprotei</taxon>
        <taxon>Desulfurococcales</taxon>
        <taxon>Desulfurococcaceae</taxon>
        <taxon>Ignisphaera</taxon>
    </lineage>
</organism>
<gene>
    <name evidence="1" type="ORF">ENP99_02690</name>
</gene>
<name>A0A7J2TAV1_9CREN</name>
<protein>
    <submittedName>
        <fullName evidence="1">Uncharacterized protein</fullName>
    </submittedName>
</protein>
<dbReference type="EMBL" id="DSLL01000022">
    <property type="protein sequence ID" value="HEH31007.1"/>
    <property type="molecule type" value="Genomic_DNA"/>
</dbReference>
<dbReference type="AlphaFoldDB" id="A0A7J2TAV1"/>
<reference evidence="1" key="1">
    <citation type="journal article" date="2020" name="mSystems">
        <title>Genome- and Community-Level Interaction Insights into Carbon Utilization and Element Cycling Functions of Hydrothermarchaeota in Hydrothermal Sediment.</title>
        <authorList>
            <person name="Zhou Z."/>
            <person name="Liu Y."/>
            <person name="Xu W."/>
            <person name="Pan J."/>
            <person name="Luo Z.H."/>
            <person name="Li M."/>
        </authorList>
    </citation>
    <scope>NUCLEOTIDE SEQUENCE [LARGE SCALE GENOMIC DNA]</scope>
    <source>
        <strain evidence="1">SpSt-27</strain>
    </source>
</reference>